<protein>
    <recommendedName>
        <fullName evidence="3">T4 bacteriophage base plate protein</fullName>
    </recommendedName>
</protein>
<sequence>MSGGVLPGGWFDADGRLHRDFELAVLTGREEELLTQARHPRPAALVTEVLSRCVRRIGEVSPVPPEVARKLLVADRLHLLLQLRQATFGDRVRATLVCPWPGCGAQVSLEFSLADVPVQAATLPGRWHTMTLHDGREVVFRLVTGADQEELATLAEENEGAALTALLTRCVRRLGDDEQPGEDTVAALPARARAEIEERMREVSPSVAQTMDARCTECGRAFTVPFDVQRFFLGELRTDGARLYQEIHYLAYHYHWSETEIMAMTRDKRQRYIDVLADAIGALNDAG</sequence>
<dbReference type="Proteomes" id="UP000199413">
    <property type="component" value="Unassembled WGS sequence"/>
</dbReference>
<dbReference type="AlphaFoldDB" id="A0A1C6T0Q0"/>
<keyword evidence="2" id="KW-1185">Reference proteome</keyword>
<dbReference type="EMBL" id="FMHV01000002">
    <property type="protein sequence ID" value="SCL34925.1"/>
    <property type="molecule type" value="Genomic_DNA"/>
</dbReference>
<dbReference type="OrthoDB" id="283948at2"/>
<name>A0A1C6T0Q0_9ACTN</name>
<proteinExistence type="predicted"/>
<dbReference type="InterPro" id="IPR024364">
    <property type="entry name" value="Baseplate_phage_T4-like"/>
</dbReference>
<evidence type="ECO:0000313" key="1">
    <source>
        <dbReference type="EMBL" id="SCL34925.1"/>
    </source>
</evidence>
<reference evidence="2" key="1">
    <citation type="submission" date="2016-06" db="EMBL/GenBank/DDBJ databases">
        <authorList>
            <person name="Varghese N."/>
            <person name="Submissions Spin"/>
        </authorList>
    </citation>
    <scope>NUCLEOTIDE SEQUENCE [LARGE SCALE GENOMIC DNA]</scope>
    <source>
        <strain evidence="2">DSM 45431</strain>
    </source>
</reference>
<dbReference type="Pfam" id="PF12322">
    <property type="entry name" value="T4_baseplate"/>
    <property type="match status" value="1"/>
</dbReference>
<evidence type="ECO:0008006" key="3">
    <source>
        <dbReference type="Google" id="ProtNLM"/>
    </source>
</evidence>
<gene>
    <name evidence="1" type="ORF">GA0070624_5120</name>
</gene>
<dbReference type="RefSeq" id="WP_091345338.1">
    <property type="nucleotide sequence ID" value="NZ_FMHV01000002.1"/>
</dbReference>
<evidence type="ECO:0000313" key="2">
    <source>
        <dbReference type="Proteomes" id="UP000199413"/>
    </source>
</evidence>
<accession>A0A1C6T0Q0</accession>
<dbReference type="STRING" id="568872.GA0070624_5120"/>
<organism evidence="1 2">
    <name type="scientific">Micromonospora rhizosphaerae</name>
    <dbReference type="NCBI Taxonomy" id="568872"/>
    <lineage>
        <taxon>Bacteria</taxon>
        <taxon>Bacillati</taxon>
        <taxon>Actinomycetota</taxon>
        <taxon>Actinomycetes</taxon>
        <taxon>Micromonosporales</taxon>
        <taxon>Micromonosporaceae</taxon>
        <taxon>Micromonospora</taxon>
    </lineage>
</organism>